<dbReference type="GO" id="GO:0007095">
    <property type="term" value="P:mitotic G2 DNA damage checkpoint signaling"/>
    <property type="evidence" value="ECO:0007669"/>
    <property type="project" value="InterPro"/>
</dbReference>
<reference evidence="3" key="1">
    <citation type="submission" date="2015-10" db="EMBL/GenBank/DDBJ databases">
        <authorList>
            <person name="Devillers H."/>
        </authorList>
    </citation>
    <scope>NUCLEOTIDE SEQUENCE [LARGE SCALE GENOMIC DNA]</scope>
</reference>
<dbReference type="SUPFAM" id="SSF49879">
    <property type="entry name" value="SMAD/FHA domain"/>
    <property type="match status" value="1"/>
</dbReference>
<feature type="region of interest" description="Disordered" evidence="1">
    <location>
        <begin position="692"/>
        <end position="790"/>
    </location>
</feature>
<protein>
    <submittedName>
        <fullName evidence="2">LAQU0S04e01442g1_1</fullName>
    </submittedName>
</protein>
<dbReference type="EMBL" id="LN890563">
    <property type="protein sequence ID" value="CUS21815.1"/>
    <property type="molecule type" value="Genomic_DNA"/>
</dbReference>
<evidence type="ECO:0000313" key="3">
    <source>
        <dbReference type="Proteomes" id="UP000236544"/>
    </source>
</evidence>
<dbReference type="InterPro" id="IPR008984">
    <property type="entry name" value="SMAD_FHA_dom_sf"/>
</dbReference>
<dbReference type="Proteomes" id="UP000236544">
    <property type="component" value="Unassembled WGS sequence"/>
</dbReference>
<sequence length="790" mass="88659">MWILRYQYIDETGSEVRVSCCLKIGTQYVVGRSVKSPLQIKGDKSISRKHVQLEVEQNSMLKILNAGKLTKICGGNVKVDQVLEFGVDQNVTLEMGAGPVKGTITHESTVWKIPHDLAITENLKNHLSLYNIQITNSLTSKTSIQIIKEHQSSYGNCLFALVKKIPIFFESFIGDFVSQFTDIHIDFDARWKQVTMKNTPFPKHQTKDAVFKGLNFVVINQKSFAIYKSIIDAGSGNLWLCDDISSLGAFIEQQIKSESVVILIHLVEEGHKIASEQKNSVYIQEAKLLKSKARSLGLKIYDVNDVVDAVLKDNIQGLLDRVPQEKALEENLVLESNVISRTLADKATDASSLRNKRKRANRQIRPLDSLAFFGGGSSLSQNAEKVHVPAEKQSVALQEDLEGHTDSGEHQLSKKPRKELVVLYTNEKKLPNSSENPIYQGDQIDFKPSSERETPSEISKENKPAYTEKLSKAPTGPAEDGRAVLPPSIQKHNLKGSHIPSSEANNNDNVDHTDHDVQAVKRPRSLIRAFQEAKLHEVDRLKKNMADVGSEELTEEAINMLDNLASVEKVDLMRKPNETIENTNQRISTNPQWAKRKNFKKFVKLWPSHSSRSSPDNVSDAIRNKAYLITRDYVSLRPFDGARDNNVVDEFDDAIEQHVTAEQPSLTTTSGSLAALGVEVENEPTFAFQSQRGATLQTNLPEREANSRWAQERGPERDQELFVVDEDDSQSQTMRFGNSNPEFASRLEESDQKLQLNEQGTPKAAPPKTSAPHESDDSDDEPQFRFQSRR</sequence>
<dbReference type="PANTHER" id="PTHR12162:SF0">
    <property type="entry name" value="NIBRIN"/>
    <property type="match status" value="1"/>
</dbReference>
<organism evidence="2 3">
    <name type="scientific">Lachancea quebecensis</name>
    <dbReference type="NCBI Taxonomy" id="1654605"/>
    <lineage>
        <taxon>Eukaryota</taxon>
        <taxon>Fungi</taxon>
        <taxon>Dikarya</taxon>
        <taxon>Ascomycota</taxon>
        <taxon>Saccharomycotina</taxon>
        <taxon>Saccharomycetes</taxon>
        <taxon>Saccharomycetales</taxon>
        <taxon>Saccharomycetaceae</taxon>
        <taxon>Lachancea</taxon>
    </lineage>
</organism>
<dbReference type="OrthoDB" id="3981072at2759"/>
<gene>
    <name evidence="2" type="ORF">LAQU0_S04e01442g</name>
</gene>
<dbReference type="Gene3D" id="3.40.50.10980">
    <property type="entry name" value="Nibrin, BRCT2 domain"/>
    <property type="match status" value="1"/>
</dbReference>
<dbReference type="AlphaFoldDB" id="A0A0P1KPS4"/>
<dbReference type="InterPro" id="IPR043014">
    <property type="entry name" value="Nibrin_BRCT2_sf"/>
</dbReference>
<feature type="region of interest" description="Disordered" evidence="1">
    <location>
        <begin position="428"/>
        <end position="481"/>
    </location>
</feature>
<accession>A0A0P1KPS4</accession>
<proteinExistence type="predicted"/>
<dbReference type="GO" id="GO:0003684">
    <property type="term" value="F:damaged DNA binding"/>
    <property type="evidence" value="ECO:0007669"/>
    <property type="project" value="TreeGrafter"/>
</dbReference>
<dbReference type="PANTHER" id="PTHR12162">
    <property type="entry name" value="NIBRIN-RELATED"/>
    <property type="match status" value="1"/>
</dbReference>
<feature type="compositionally biased region" description="Basic and acidic residues" evidence="1">
    <location>
        <begin position="701"/>
        <end position="720"/>
    </location>
</feature>
<dbReference type="GO" id="GO:0030870">
    <property type="term" value="C:Mre11 complex"/>
    <property type="evidence" value="ECO:0007669"/>
    <property type="project" value="InterPro"/>
</dbReference>
<feature type="compositionally biased region" description="Polar residues" evidence="1">
    <location>
        <begin position="730"/>
        <end position="742"/>
    </location>
</feature>
<keyword evidence="3" id="KW-1185">Reference proteome</keyword>
<feature type="compositionally biased region" description="Basic and acidic residues" evidence="1">
    <location>
        <begin position="444"/>
        <end position="463"/>
    </location>
</feature>
<dbReference type="GO" id="GO:0000724">
    <property type="term" value="P:double-strand break repair via homologous recombination"/>
    <property type="evidence" value="ECO:0007669"/>
    <property type="project" value="TreeGrafter"/>
</dbReference>
<evidence type="ECO:0000313" key="2">
    <source>
        <dbReference type="EMBL" id="CUS21815.1"/>
    </source>
</evidence>
<feature type="compositionally biased region" description="Low complexity" evidence="1">
    <location>
        <begin position="761"/>
        <end position="772"/>
    </location>
</feature>
<dbReference type="InterPro" id="IPR040227">
    <property type="entry name" value="Nibrin-rel"/>
</dbReference>
<evidence type="ECO:0000256" key="1">
    <source>
        <dbReference type="SAM" id="MobiDB-lite"/>
    </source>
</evidence>
<dbReference type="Gene3D" id="2.60.200.20">
    <property type="match status" value="1"/>
</dbReference>
<name>A0A0P1KPS4_9SACH</name>